<name>A0ABT1RN27_9FIRM</name>
<dbReference type="EMBL" id="JANFXK010000007">
    <property type="protein sequence ID" value="MCQ4636591.1"/>
    <property type="molecule type" value="Genomic_DNA"/>
</dbReference>
<evidence type="ECO:0000313" key="3">
    <source>
        <dbReference type="Proteomes" id="UP001524502"/>
    </source>
</evidence>
<sequence length="219" mass="24527">MTEFIWIGYVSALAVLAVLCLIAAAVTAEVQLVRRKKKKAALAVIAAALLLGIGSAVFFSVVRETWCDGSVEEIDLYKDKSIIGRLNVVTDDKRQVQGFGSLMVKEGDSLKYMDLEFDRQHRMTGGTEALAYEKVLAASMKEQWVKNTMTGQSVSRQELEKLAKGFERERTYFDKERFPEALFFSNILTLVLAAIYIAGKIKERRKKTSGLDSTKIQDL</sequence>
<evidence type="ECO:0000313" key="2">
    <source>
        <dbReference type="EMBL" id="MCQ4636591.1"/>
    </source>
</evidence>
<feature type="transmembrane region" description="Helical" evidence="1">
    <location>
        <begin position="6"/>
        <end position="28"/>
    </location>
</feature>
<reference evidence="2 3" key="1">
    <citation type="submission" date="2022-06" db="EMBL/GenBank/DDBJ databases">
        <title>Isolation of gut microbiota from human fecal samples.</title>
        <authorList>
            <person name="Pamer E.G."/>
            <person name="Barat B."/>
            <person name="Waligurski E."/>
            <person name="Medina S."/>
            <person name="Paddock L."/>
            <person name="Mostad J."/>
        </authorList>
    </citation>
    <scope>NUCLEOTIDE SEQUENCE [LARGE SCALE GENOMIC DNA]</scope>
    <source>
        <strain evidence="2 3">SL.3.17</strain>
    </source>
</reference>
<keyword evidence="3" id="KW-1185">Reference proteome</keyword>
<keyword evidence="1" id="KW-0812">Transmembrane</keyword>
<keyword evidence="1" id="KW-1133">Transmembrane helix</keyword>
<gene>
    <name evidence="2" type="ORF">NE619_07605</name>
</gene>
<organism evidence="2 3">
    <name type="scientific">Anaerovorax odorimutans</name>
    <dbReference type="NCBI Taxonomy" id="109327"/>
    <lineage>
        <taxon>Bacteria</taxon>
        <taxon>Bacillati</taxon>
        <taxon>Bacillota</taxon>
        <taxon>Clostridia</taxon>
        <taxon>Peptostreptococcales</taxon>
        <taxon>Anaerovoracaceae</taxon>
        <taxon>Anaerovorax</taxon>
    </lineage>
</organism>
<dbReference type="Proteomes" id="UP001524502">
    <property type="component" value="Unassembled WGS sequence"/>
</dbReference>
<dbReference type="RefSeq" id="WP_256131787.1">
    <property type="nucleotide sequence ID" value="NZ_JANFXK010000007.1"/>
</dbReference>
<protein>
    <submittedName>
        <fullName evidence="2">Uncharacterized protein</fullName>
    </submittedName>
</protein>
<accession>A0ABT1RN27</accession>
<comment type="caution">
    <text evidence="2">The sequence shown here is derived from an EMBL/GenBank/DDBJ whole genome shotgun (WGS) entry which is preliminary data.</text>
</comment>
<feature type="transmembrane region" description="Helical" evidence="1">
    <location>
        <begin position="40"/>
        <end position="62"/>
    </location>
</feature>
<keyword evidence="1" id="KW-0472">Membrane</keyword>
<evidence type="ECO:0000256" key="1">
    <source>
        <dbReference type="SAM" id="Phobius"/>
    </source>
</evidence>
<proteinExistence type="predicted"/>
<feature type="transmembrane region" description="Helical" evidence="1">
    <location>
        <begin position="181"/>
        <end position="199"/>
    </location>
</feature>